<gene>
    <name evidence="1" type="ORF">LWC34_54845</name>
</gene>
<evidence type="ECO:0008006" key="3">
    <source>
        <dbReference type="Google" id="ProtNLM"/>
    </source>
</evidence>
<evidence type="ECO:0000313" key="1">
    <source>
        <dbReference type="EMBL" id="MCE7011836.1"/>
    </source>
</evidence>
<comment type="caution">
    <text evidence="1">The sequence shown here is derived from an EMBL/GenBank/DDBJ whole genome shotgun (WGS) entry which is preliminary data.</text>
</comment>
<accession>A0ABS8ZVV9</accession>
<keyword evidence="2" id="KW-1185">Reference proteome</keyword>
<dbReference type="Proteomes" id="UP001521150">
    <property type="component" value="Unassembled WGS sequence"/>
</dbReference>
<evidence type="ECO:0000313" key="2">
    <source>
        <dbReference type="Proteomes" id="UP001521150"/>
    </source>
</evidence>
<reference evidence="1 2" key="1">
    <citation type="submission" date="2021-12" db="EMBL/GenBank/DDBJ databases">
        <title>Genome sequence of Kibdelosporangium philippinense ATCC 49844.</title>
        <authorList>
            <person name="Fedorov E.A."/>
            <person name="Omeragic M."/>
            <person name="Shalygina K.F."/>
            <person name="Maclea K.S."/>
        </authorList>
    </citation>
    <scope>NUCLEOTIDE SEQUENCE [LARGE SCALE GENOMIC DNA]</scope>
    <source>
        <strain evidence="1 2">ATCC 49844</strain>
    </source>
</reference>
<dbReference type="EMBL" id="JAJVCN010000005">
    <property type="protein sequence ID" value="MCE7011836.1"/>
    <property type="molecule type" value="Genomic_DNA"/>
</dbReference>
<proteinExistence type="predicted"/>
<name>A0ABS8ZVV9_9PSEU</name>
<sequence length="387" mass="42483">MSSTSGASRPARTLLERLIRERNQTLEEFAAFAEDFAQEHGEPGTLSAGHLQRLVAGRRYDGRPLGRVRPATARLLERIFDVKIEALLSTSDPQINEDNPGVELRERLRTSERVDINVIRLLHEQLDAIRRLDRQLGAIVARSEVEAKIEQVELLFSYSLSPDTRSRLAALLTELCMLAGWQALDLGHPMESWQHYETAKYAASESNSRAFEAHAAAQHAFVLIDIERPAEATALLAAARAKVAASSPAVLRSWLAAAHGEALAANGEGPSSLRAFDDAGKLLTAEKAINDGPYVVLDSTHLDRWRGHALARLRPAEAATVLSGTLDRLDPSFARAETALRVDLAVALTAVDERDEARRQASYAARLAEIIGSARQQRRVQALMAEM</sequence>
<dbReference type="RefSeq" id="WP_233734601.1">
    <property type="nucleotide sequence ID" value="NZ_JAJVCN010000005.1"/>
</dbReference>
<protein>
    <recommendedName>
        <fullName evidence="3">XRE family transcriptional regulator</fullName>
    </recommendedName>
</protein>
<organism evidence="1 2">
    <name type="scientific">Kibdelosporangium philippinense</name>
    <dbReference type="NCBI Taxonomy" id="211113"/>
    <lineage>
        <taxon>Bacteria</taxon>
        <taxon>Bacillati</taxon>
        <taxon>Actinomycetota</taxon>
        <taxon>Actinomycetes</taxon>
        <taxon>Pseudonocardiales</taxon>
        <taxon>Pseudonocardiaceae</taxon>
        <taxon>Kibdelosporangium</taxon>
    </lineage>
</organism>